<dbReference type="RefSeq" id="WP_007050106.1">
    <property type="nucleotide sequence ID" value="NZ_DS560019.1"/>
</dbReference>
<evidence type="ECO:0000313" key="3">
    <source>
        <dbReference type="Proteomes" id="UP000005178"/>
    </source>
</evidence>
<dbReference type="GO" id="GO:0003677">
    <property type="term" value="F:DNA binding"/>
    <property type="evidence" value="ECO:0007669"/>
    <property type="project" value="InterPro"/>
</dbReference>
<dbReference type="GeneID" id="98000428"/>
<dbReference type="SUPFAM" id="SSF47413">
    <property type="entry name" value="lambda repressor-like DNA-binding domains"/>
    <property type="match status" value="1"/>
</dbReference>
<organism evidence="2 3">
    <name type="scientific">Anaerofustis stercorihominis DSM 17244</name>
    <dbReference type="NCBI Taxonomy" id="445971"/>
    <lineage>
        <taxon>Bacteria</taxon>
        <taxon>Bacillati</taxon>
        <taxon>Bacillota</taxon>
        <taxon>Clostridia</taxon>
        <taxon>Eubacteriales</taxon>
        <taxon>Eubacteriaceae</taxon>
        <taxon>Anaerofustis</taxon>
    </lineage>
</organism>
<dbReference type="Pfam" id="PF13443">
    <property type="entry name" value="HTH_26"/>
    <property type="match status" value="1"/>
</dbReference>
<dbReference type="OrthoDB" id="9804186at2"/>
<dbReference type="STRING" id="445971.ANASTE_01338"/>
<protein>
    <recommendedName>
        <fullName evidence="1">HTH cro/C1-type domain-containing protein</fullName>
    </recommendedName>
</protein>
<dbReference type="Gene3D" id="1.10.260.40">
    <property type="entry name" value="lambda repressor-like DNA-binding domains"/>
    <property type="match status" value="1"/>
</dbReference>
<evidence type="ECO:0000313" key="2">
    <source>
        <dbReference type="EMBL" id="EDS71636.1"/>
    </source>
</evidence>
<accession>B1CBI9</accession>
<reference evidence="2" key="1">
    <citation type="submission" date="2008-01" db="EMBL/GenBank/DDBJ databases">
        <authorList>
            <person name="Fulton L."/>
            <person name="Clifton S."/>
            <person name="Fulton B."/>
            <person name="Xu J."/>
            <person name="Minx P."/>
            <person name="Pepin K.H."/>
            <person name="Johnson M."/>
            <person name="Thiruvilangam P."/>
            <person name="Bhonagiri V."/>
            <person name="Nash W.E."/>
            <person name="Mardis E.R."/>
            <person name="Wilson R.K."/>
        </authorList>
    </citation>
    <scope>NUCLEOTIDE SEQUENCE [LARGE SCALE GENOMIC DNA]</scope>
    <source>
        <strain evidence="2">DSM 17244</strain>
    </source>
</reference>
<feature type="domain" description="HTH cro/C1-type" evidence="1">
    <location>
        <begin position="6"/>
        <end position="61"/>
    </location>
</feature>
<dbReference type="Proteomes" id="UP000005178">
    <property type="component" value="Unassembled WGS sequence"/>
</dbReference>
<dbReference type="PROSITE" id="PS50943">
    <property type="entry name" value="HTH_CROC1"/>
    <property type="match status" value="1"/>
</dbReference>
<dbReference type="InterPro" id="IPR001387">
    <property type="entry name" value="Cro/C1-type_HTH"/>
</dbReference>
<comment type="caution">
    <text evidence="2">The sequence shown here is derived from an EMBL/GenBank/DDBJ whole genome shotgun (WGS) entry which is preliminary data.</text>
</comment>
<sequence>MVYLNLKYLLEKNNRSKYWLVKTINSNYDTVNKLVKNETTKISFDMINRLSDAFDCDMNTLFIKPDSFFV</sequence>
<proteinExistence type="predicted"/>
<dbReference type="HOGENOM" id="CLU_066192_31_8_9"/>
<keyword evidence="3" id="KW-1185">Reference proteome</keyword>
<dbReference type="EMBL" id="ABIL02000006">
    <property type="protein sequence ID" value="EDS71636.1"/>
    <property type="molecule type" value="Genomic_DNA"/>
</dbReference>
<evidence type="ECO:0000259" key="1">
    <source>
        <dbReference type="PROSITE" id="PS50943"/>
    </source>
</evidence>
<name>B1CBI9_9FIRM</name>
<gene>
    <name evidence="2" type="ORF">ANASTE_01338</name>
</gene>
<reference evidence="2" key="2">
    <citation type="submission" date="2013-08" db="EMBL/GenBank/DDBJ databases">
        <title>Draft genome sequence of Anaerofustis stercorihominis (DSM 17244).</title>
        <authorList>
            <person name="Sudarsanam P."/>
            <person name="Ley R."/>
            <person name="Guruge J."/>
            <person name="Turnbaugh P.J."/>
            <person name="Mahowald M."/>
            <person name="Liep D."/>
            <person name="Gordon J."/>
        </authorList>
    </citation>
    <scope>NUCLEOTIDE SEQUENCE</scope>
    <source>
        <strain evidence="2">DSM 17244</strain>
    </source>
</reference>
<dbReference type="AlphaFoldDB" id="B1CBI9"/>
<dbReference type="InterPro" id="IPR010982">
    <property type="entry name" value="Lambda_DNA-bd_dom_sf"/>
</dbReference>